<feature type="region of interest" description="Disordered" evidence="1">
    <location>
        <begin position="56"/>
        <end position="92"/>
    </location>
</feature>
<dbReference type="EMBL" id="GGMR01014261">
    <property type="protein sequence ID" value="MBY26880.1"/>
    <property type="molecule type" value="Transcribed_RNA"/>
</dbReference>
<gene>
    <name evidence="2" type="ORF">g.173793</name>
</gene>
<organism evidence="2">
    <name type="scientific">Schizaphis graminum</name>
    <name type="common">Green bug aphid</name>
    <dbReference type="NCBI Taxonomy" id="13262"/>
    <lineage>
        <taxon>Eukaryota</taxon>
        <taxon>Metazoa</taxon>
        <taxon>Ecdysozoa</taxon>
        <taxon>Arthropoda</taxon>
        <taxon>Hexapoda</taxon>
        <taxon>Insecta</taxon>
        <taxon>Pterygota</taxon>
        <taxon>Neoptera</taxon>
        <taxon>Paraneoptera</taxon>
        <taxon>Hemiptera</taxon>
        <taxon>Sternorrhyncha</taxon>
        <taxon>Aphidomorpha</taxon>
        <taxon>Aphidoidea</taxon>
        <taxon>Aphididae</taxon>
        <taxon>Aphidini</taxon>
        <taxon>Schizaphis</taxon>
    </lineage>
</organism>
<proteinExistence type="predicted"/>
<evidence type="ECO:0008006" key="3">
    <source>
        <dbReference type="Google" id="ProtNLM"/>
    </source>
</evidence>
<protein>
    <recommendedName>
        <fullName evidence="3">Retrovirus-related Pol polyprotein from type-1 retrotransposable element R1</fullName>
    </recommendedName>
</protein>
<name>A0A2S2PBR3_SCHGA</name>
<feature type="compositionally biased region" description="Basic residues" evidence="1">
    <location>
        <begin position="72"/>
        <end position="82"/>
    </location>
</feature>
<dbReference type="AlphaFoldDB" id="A0A2S2PBR3"/>
<sequence>MLFYGVILHYLVRVLRSYMSKKGVADRRSSQYSGHMWSPTGIGVGPHAVDRYLRQSTRATGSRGGQISGICGRRRNRCRRSQRGANRATGQSHISTIVDRMSGNGLSLAPKKSECVVLTKKRVFRDPELIIQGCLVPVKRSVRYQGVHLDTRLSFGQYVTTVAGAARKAASALGRLMPNVGGPKQCKRRLLMSVVSSRLLYGAQVWADSLKHVQRYKHLMLQAQRCAALRVVRCYWTVSDMAALVLARIPPAFLEAAGRKRITDARKVGLECSRFQVTKEMVGRLQELWDSTSTKAAWTKRLIPNLTRWWTYGPRDISFHMAQVLSGQGCF</sequence>
<reference evidence="2" key="1">
    <citation type="submission" date="2018-04" db="EMBL/GenBank/DDBJ databases">
        <title>Transcriptome of Schizaphis graminum biotype I.</title>
        <authorList>
            <person name="Scully E.D."/>
            <person name="Geib S.M."/>
            <person name="Palmer N.A."/>
            <person name="Koch K."/>
            <person name="Bradshaw J."/>
            <person name="Heng-Moss T."/>
            <person name="Sarath G."/>
        </authorList>
    </citation>
    <scope>NUCLEOTIDE SEQUENCE</scope>
</reference>
<evidence type="ECO:0000256" key="1">
    <source>
        <dbReference type="SAM" id="MobiDB-lite"/>
    </source>
</evidence>
<evidence type="ECO:0000313" key="2">
    <source>
        <dbReference type="EMBL" id="MBY26880.1"/>
    </source>
</evidence>
<accession>A0A2S2PBR3</accession>